<dbReference type="EMBL" id="CP016634">
    <property type="protein sequence ID" value="ANY88921.1"/>
    <property type="molecule type" value="Genomic_DNA"/>
</dbReference>
<dbReference type="RefSeq" id="WP_139139908.1">
    <property type="nucleotide sequence ID" value="NZ_CP016634.1"/>
</dbReference>
<evidence type="ECO:0008006" key="3">
    <source>
        <dbReference type="Google" id="ProtNLM"/>
    </source>
</evidence>
<feature type="chain" id="PRO_5008536727" description="MORN repeat-containing protein" evidence="1">
    <location>
        <begin position="23"/>
        <end position="208"/>
    </location>
</feature>
<gene>
    <name evidence="2" type="ORF">IEC33019_3395</name>
</gene>
<keyword evidence="1" id="KW-0732">Signal</keyword>
<feature type="signal peptide" evidence="1">
    <location>
        <begin position="1"/>
        <end position="22"/>
    </location>
</feature>
<protein>
    <recommendedName>
        <fullName evidence="3">MORN repeat-containing protein</fullName>
    </recommendedName>
</protein>
<accession>A0A1B2F9Q9</accession>
<sequence>MNRKPFCFVLSLMALAPSFAQAERMFQTSSGCTVILTLGAGAPPDSAEWSGDCIDGKVSGNGSLVVSWGGEHLEYRGEMRDGMFNGQGVYRTLQGQVFNEEFKNGVPLKFLNGANTSAVEVVAIYNCVIPSLSDSVGRELSVLKSKSGPARYYVVSENDRELLFKAKSFGAPNKGDFSLTLNSGTRITIASNGWVTTNRDRVHNKNSL</sequence>
<proteinExistence type="predicted"/>
<evidence type="ECO:0000256" key="1">
    <source>
        <dbReference type="SAM" id="SignalP"/>
    </source>
</evidence>
<evidence type="ECO:0000313" key="2">
    <source>
        <dbReference type="EMBL" id="ANY88921.1"/>
    </source>
</evidence>
<dbReference type="Gene3D" id="2.20.110.10">
    <property type="entry name" value="Histone H3 K4-specific methyltransferase SET7/9 N-terminal domain"/>
    <property type="match status" value="1"/>
</dbReference>
<dbReference type="SUPFAM" id="SSF82185">
    <property type="entry name" value="Histone H3 K4-specific methyltransferase SET7/9 N-terminal domain"/>
    <property type="match status" value="1"/>
</dbReference>
<reference evidence="2" key="1">
    <citation type="submission" date="2016-07" db="EMBL/GenBank/DDBJ databases">
        <title>New class B carbapenemase carried by novel plasmid in Pseudomonas putida enviromental strain in eastern Amazonia.</title>
        <authorList>
            <person name="Souza C.O."/>
            <person name="Lima K.V."/>
            <person name="Brasiliense D.M."/>
            <person name="Perez-Chaparro P.J."/>
            <person name="Mamizuka E.M."/>
            <person name="Lima M.O."/>
            <person name="Lima L.N."/>
            <person name="McCulloch J.A."/>
        </authorList>
    </citation>
    <scope>NUCLEOTIDE SEQUENCE [LARGE SCALE GENOMIC DNA]</scope>
    <source>
        <strain evidence="2">IEC33019</strain>
    </source>
</reference>
<dbReference type="AlphaFoldDB" id="A0A1B2F9Q9"/>
<name>A0A1B2F9Q9_PSEPU</name>
<organism evidence="2">
    <name type="scientific">Pseudomonas putida</name>
    <name type="common">Arthrobacter siderocapsulatus</name>
    <dbReference type="NCBI Taxonomy" id="303"/>
    <lineage>
        <taxon>Bacteria</taxon>
        <taxon>Pseudomonadati</taxon>
        <taxon>Pseudomonadota</taxon>
        <taxon>Gammaproteobacteria</taxon>
        <taxon>Pseudomonadales</taxon>
        <taxon>Pseudomonadaceae</taxon>
        <taxon>Pseudomonas</taxon>
    </lineage>
</organism>